<dbReference type="PIRSF" id="PIRSF015626">
    <property type="entry name" value="FdhD"/>
    <property type="match status" value="1"/>
</dbReference>
<evidence type="ECO:0000313" key="5">
    <source>
        <dbReference type="Proteomes" id="UP000549457"/>
    </source>
</evidence>
<comment type="similarity">
    <text evidence="3">Belongs to the FdhD family.</text>
</comment>
<name>A0A840SP78_9RHOB</name>
<dbReference type="Proteomes" id="UP000549457">
    <property type="component" value="Unassembled WGS sequence"/>
</dbReference>
<evidence type="ECO:0000256" key="3">
    <source>
        <dbReference type="HAMAP-Rule" id="MF_00187"/>
    </source>
</evidence>
<dbReference type="AlphaFoldDB" id="A0A840SP78"/>
<dbReference type="RefSeq" id="WP_184148619.1">
    <property type="nucleotide sequence ID" value="NZ_JACHFM010000002.1"/>
</dbReference>
<keyword evidence="1 3" id="KW-0963">Cytoplasm</keyword>
<accession>A0A840SP78</accession>
<dbReference type="GO" id="GO:0006777">
    <property type="term" value="P:Mo-molybdopterin cofactor biosynthetic process"/>
    <property type="evidence" value="ECO:0007669"/>
    <property type="project" value="UniProtKB-UniRule"/>
</dbReference>
<dbReference type="Gene3D" id="3.10.20.10">
    <property type="match status" value="1"/>
</dbReference>
<dbReference type="HAMAP" id="MF_00187">
    <property type="entry name" value="FdhD"/>
    <property type="match status" value="1"/>
</dbReference>
<dbReference type="GO" id="GO:0097163">
    <property type="term" value="F:sulfur carrier activity"/>
    <property type="evidence" value="ECO:0007669"/>
    <property type="project" value="UniProtKB-UniRule"/>
</dbReference>
<organism evidence="4 5">
    <name type="scientific">Amaricoccus macauensis</name>
    <dbReference type="NCBI Taxonomy" id="57001"/>
    <lineage>
        <taxon>Bacteria</taxon>
        <taxon>Pseudomonadati</taxon>
        <taxon>Pseudomonadota</taxon>
        <taxon>Alphaproteobacteria</taxon>
        <taxon>Rhodobacterales</taxon>
        <taxon>Paracoccaceae</taxon>
        <taxon>Amaricoccus</taxon>
    </lineage>
</organism>
<dbReference type="GO" id="GO:0005737">
    <property type="term" value="C:cytoplasm"/>
    <property type="evidence" value="ECO:0007669"/>
    <property type="project" value="UniProtKB-SubCell"/>
</dbReference>
<dbReference type="NCBIfam" id="TIGR00129">
    <property type="entry name" value="fdhD_narQ"/>
    <property type="match status" value="1"/>
</dbReference>
<keyword evidence="5" id="KW-1185">Reference proteome</keyword>
<dbReference type="EMBL" id="JACHFM010000002">
    <property type="protein sequence ID" value="MBB5222188.1"/>
    <property type="molecule type" value="Genomic_DNA"/>
</dbReference>
<comment type="function">
    <text evidence="3">Required for formate dehydrogenase (FDH) activity. Acts as a sulfur carrier protein that transfers sulfur from IscS to the molybdenum cofactor prior to its insertion into FDH.</text>
</comment>
<reference evidence="4 5" key="1">
    <citation type="submission" date="2020-08" db="EMBL/GenBank/DDBJ databases">
        <title>Genomic Encyclopedia of Type Strains, Phase IV (KMG-IV): sequencing the most valuable type-strain genomes for metagenomic binning, comparative biology and taxonomic classification.</title>
        <authorList>
            <person name="Goeker M."/>
        </authorList>
    </citation>
    <scope>NUCLEOTIDE SEQUENCE [LARGE SCALE GENOMIC DNA]</scope>
    <source>
        <strain evidence="4 5">DSM 101730</strain>
    </source>
</reference>
<comment type="caution">
    <text evidence="3">Lacks conserved residue(s) required for the propagation of feature annotation.</text>
</comment>
<dbReference type="PANTHER" id="PTHR30592">
    <property type="entry name" value="FORMATE DEHYDROGENASE"/>
    <property type="match status" value="1"/>
</dbReference>
<feature type="active site" description="Cysteine persulfide intermediate" evidence="3">
    <location>
        <position position="118"/>
    </location>
</feature>
<dbReference type="SUPFAM" id="SSF53927">
    <property type="entry name" value="Cytidine deaminase-like"/>
    <property type="match status" value="1"/>
</dbReference>
<evidence type="ECO:0000256" key="2">
    <source>
        <dbReference type="ARBA" id="ARBA00023150"/>
    </source>
</evidence>
<evidence type="ECO:0000256" key="1">
    <source>
        <dbReference type="ARBA" id="ARBA00022490"/>
    </source>
</evidence>
<protein>
    <recommendedName>
        <fullName evidence="3">Sulfur carrier protein FdhD</fullName>
    </recommendedName>
</protein>
<dbReference type="Pfam" id="PF02634">
    <property type="entry name" value="FdhD-NarQ"/>
    <property type="match status" value="1"/>
</dbReference>
<dbReference type="PANTHER" id="PTHR30592:SF1">
    <property type="entry name" value="SULFUR CARRIER PROTEIN FDHD"/>
    <property type="match status" value="1"/>
</dbReference>
<comment type="caution">
    <text evidence="4">The sequence shown here is derived from an EMBL/GenBank/DDBJ whole genome shotgun (WGS) entry which is preliminary data.</text>
</comment>
<keyword evidence="2 3" id="KW-0501">Molybdenum cofactor biosynthesis</keyword>
<dbReference type="InterPro" id="IPR003786">
    <property type="entry name" value="FdhD"/>
</dbReference>
<evidence type="ECO:0000313" key="4">
    <source>
        <dbReference type="EMBL" id="MBB5222188.1"/>
    </source>
</evidence>
<dbReference type="GO" id="GO:0016783">
    <property type="term" value="F:sulfurtransferase activity"/>
    <property type="evidence" value="ECO:0007669"/>
    <property type="project" value="InterPro"/>
</dbReference>
<proteinExistence type="inferred from homology"/>
<gene>
    <name evidence="3" type="primary">fdhD</name>
    <name evidence="4" type="ORF">HNP73_002124</name>
</gene>
<sequence length="269" mass="27969">MEIRRLDINARPVSPTARGRLYSNGAEHPVDWRVAEETPLAVLLNGAAFAVMMLTPEDLEDFVVGFAITEGIVTGPAEIESLRLAEAGEGFVANLKLDPAKVAAVEDRRRTLAGRAGCGLCGAQTIEAVLRPPRRVTGTRPVPEAILAALAALPKAQVMKPVNHSTHAAAYCGADGTIRVVREDIGRHNALDKVAGALARDGRDARDGFLLLSSRVSVEMAQKAAAIRAPLVAAVSPPSALALRVAGQAGLAVAARAGDGVVIFDGLGS</sequence>
<comment type="subcellular location">
    <subcellularLocation>
        <location evidence="3">Cytoplasm</location>
    </subcellularLocation>
</comment>
<dbReference type="InterPro" id="IPR016193">
    <property type="entry name" value="Cytidine_deaminase-like"/>
</dbReference>
<dbReference type="Gene3D" id="3.40.140.10">
    <property type="entry name" value="Cytidine Deaminase, domain 2"/>
    <property type="match status" value="1"/>
</dbReference>